<evidence type="ECO:0000313" key="4">
    <source>
        <dbReference type="Proteomes" id="UP000023152"/>
    </source>
</evidence>
<keyword evidence="2" id="KW-0812">Transmembrane</keyword>
<feature type="non-terminal residue" evidence="3">
    <location>
        <position position="1"/>
    </location>
</feature>
<dbReference type="EMBL" id="ASPP01002115">
    <property type="protein sequence ID" value="ETO34940.1"/>
    <property type="molecule type" value="Genomic_DNA"/>
</dbReference>
<feature type="transmembrane region" description="Helical" evidence="2">
    <location>
        <begin position="198"/>
        <end position="221"/>
    </location>
</feature>
<dbReference type="InterPro" id="IPR013761">
    <property type="entry name" value="SAM/pointed_sf"/>
</dbReference>
<comment type="caution">
    <text evidence="3">The sequence shown here is derived from an EMBL/GenBank/DDBJ whole genome shotgun (WGS) entry which is preliminary data.</text>
</comment>
<protein>
    <submittedName>
        <fullName evidence="3">Uncharacterized protein</fullName>
    </submittedName>
</protein>
<feature type="region of interest" description="Disordered" evidence="1">
    <location>
        <begin position="1"/>
        <end position="105"/>
    </location>
</feature>
<dbReference type="AlphaFoldDB" id="X6P8U5"/>
<keyword evidence="2" id="KW-1133">Transmembrane helix</keyword>
<proteinExistence type="predicted"/>
<keyword evidence="4" id="KW-1185">Reference proteome</keyword>
<gene>
    <name evidence="3" type="ORF">RFI_02134</name>
</gene>
<feature type="compositionally biased region" description="Basic and acidic residues" evidence="1">
    <location>
        <begin position="137"/>
        <end position="155"/>
    </location>
</feature>
<accession>X6P8U5</accession>
<dbReference type="SUPFAM" id="SSF47769">
    <property type="entry name" value="SAM/Pointed domain"/>
    <property type="match status" value="1"/>
</dbReference>
<keyword evidence="2" id="KW-0472">Membrane</keyword>
<sequence>TNKQSSPSTSKQKKKKHVSPKKDGKIKSNLRQGNRRAQTLPLHIKSQKAKTPNPRDFERSKERRKRTQTYHDEEKSDGLLDNDNNDNNNNNNNNDDSSVKKNVTKKHNVNSKSSVISEDYFFANPNLSPDSPDLNDLDEKSSVKGAEKVKPPPSLEKKRVETWNCPEVARWLYYTQNGKFRSYVKKFLAAQITGKNCYLINFFFFPPFFFFFLNLFWFLLLL</sequence>
<evidence type="ECO:0000256" key="1">
    <source>
        <dbReference type="SAM" id="MobiDB-lite"/>
    </source>
</evidence>
<organism evidence="3 4">
    <name type="scientific">Reticulomyxa filosa</name>
    <dbReference type="NCBI Taxonomy" id="46433"/>
    <lineage>
        <taxon>Eukaryota</taxon>
        <taxon>Sar</taxon>
        <taxon>Rhizaria</taxon>
        <taxon>Retaria</taxon>
        <taxon>Foraminifera</taxon>
        <taxon>Monothalamids</taxon>
        <taxon>Reticulomyxidae</taxon>
        <taxon>Reticulomyxa</taxon>
    </lineage>
</organism>
<name>X6P8U5_RETFI</name>
<feature type="compositionally biased region" description="Low complexity" evidence="1">
    <location>
        <begin position="81"/>
        <end position="96"/>
    </location>
</feature>
<feature type="non-terminal residue" evidence="3">
    <location>
        <position position="222"/>
    </location>
</feature>
<reference evidence="3 4" key="1">
    <citation type="journal article" date="2013" name="Curr. Biol.">
        <title>The Genome of the Foraminiferan Reticulomyxa filosa.</title>
        <authorList>
            <person name="Glockner G."/>
            <person name="Hulsmann N."/>
            <person name="Schleicher M."/>
            <person name="Noegel A.A."/>
            <person name="Eichinger L."/>
            <person name="Gallinger C."/>
            <person name="Pawlowski J."/>
            <person name="Sierra R."/>
            <person name="Euteneuer U."/>
            <person name="Pillet L."/>
            <person name="Moustafa A."/>
            <person name="Platzer M."/>
            <person name="Groth M."/>
            <person name="Szafranski K."/>
            <person name="Schliwa M."/>
        </authorList>
    </citation>
    <scope>NUCLEOTIDE SEQUENCE [LARGE SCALE GENOMIC DNA]</scope>
</reference>
<evidence type="ECO:0000313" key="3">
    <source>
        <dbReference type="EMBL" id="ETO34940.1"/>
    </source>
</evidence>
<feature type="compositionally biased region" description="Low complexity" evidence="1">
    <location>
        <begin position="1"/>
        <end position="10"/>
    </location>
</feature>
<evidence type="ECO:0000256" key="2">
    <source>
        <dbReference type="SAM" id="Phobius"/>
    </source>
</evidence>
<feature type="region of interest" description="Disordered" evidence="1">
    <location>
        <begin position="127"/>
        <end position="155"/>
    </location>
</feature>
<dbReference type="Proteomes" id="UP000023152">
    <property type="component" value="Unassembled WGS sequence"/>
</dbReference>
<feature type="compositionally biased region" description="Basic and acidic residues" evidence="1">
    <location>
        <begin position="69"/>
        <end position="78"/>
    </location>
</feature>